<sequence>MNRMTGFASGMDINQMVQDLMRAERQPLEPMQQNAAELQLKIDEYRTMNRSFSEFRNNTFDGVLRSSNMRAMEAASSNEAAVSVSAGAGTPEGTYTLSDISLAKAETQASFLEGSTDGSFIREGGSLDRQLALADQADELAAGFETGAFAIAVTNEEGEEHVRSFTIDDTTTLDDLLQDINGSGIGVQAFYDEFSGQMSMQRTDTGVYNETGSEIRFGTGDEETFTETAENAFSSMFGFDPAHAVMEEAENAVFTMNGLTEMERQSNQFEINGVQFSLQNETAGPVTVSVASDGEKMFDTVMAFVDDYNEMVAGVQEKTSEEYFRDYAPLTDEQRRDMTESEVEMWEERSNSGLLRRDSILTGALSQMRMQFYEPVEGTGDLSQITEIGITTSSDYQMGGLLEVDEEQLRRQIAENPEGVQQLFAADGETSEEQGIARRLRDTLSGTIGQIGERAGRTDISSNQTFTLGRELEQQGEQITNFERRMQQVEERHWRQFTAMEQAMARANAQAEQLMSSLGGMQMQ</sequence>
<reference evidence="8 9" key="1">
    <citation type="submission" date="2020-03" db="EMBL/GenBank/DDBJ databases">
        <title>Assessment of the enzymatic potential of alkaline-tolerant lipase obtained from Bacillus luteus H11 (technogenic soil) for the bioremediation of saline soils contaminated with petroleum substances.</title>
        <authorList>
            <person name="Kalwasinska A."/>
        </authorList>
    </citation>
    <scope>NUCLEOTIDE SEQUENCE [LARGE SCALE GENOMIC DNA]</scope>
    <source>
        <strain evidence="8 9">H11</strain>
    </source>
</reference>
<keyword evidence="3" id="KW-0175">Coiled coil</keyword>
<dbReference type="PANTHER" id="PTHR30288:SF0">
    <property type="entry name" value="FLAGELLAR HOOK-ASSOCIATED PROTEIN 2"/>
    <property type="match status" value="1"/>
</dbReference>
<keyword evidence="4 5" id="KW-0975">Bacterial flagellum</keyword>
<organism evidence="8 9">
    <name type="scientific">Alkalicoccus luteus</name>
    <dbReference type="NCBI Taxonomy" id="1237094"/>
    <lineage>
        <taxon>Bacteria</taxon>
        <taxon>Bacillati</taxon>
        <taxon>Bacillota</taxon>
        <taxon>Bacilli</taxon>
        <taxon>Bacillales</taxon>
        <taxon>Bacillaceae</taxon>
        <taxon>Alkalicoccus</taxon>
    </lineage>
</organism>
<feature type="domain" description="Flagellar hook-associated protein 2 C-terminal" evidence="7">
    <location>
        <begin position="249"/>
        <end position="508"/>
    </location>
</feature>
<evidence type="ECO:0000256" key="3">
    <source>
        <dbReference type="ARBA" id="ARBA00023054"/>
    </source>
</evidence>
<evidence type="ECO:0000256" key="4">
    <source>
        <dbReference type="ARBA" id="ARBA00023143"/>
    </source>
</evidence>
<dbReference type="Pfam" id="PF07195">
    <property type="entry name" value="FliD_C"/>
    <property type="match status" value="1"/>
</dbReference>
<dbReference type="Pfam" id="PF02465">
    <property type="entry name" value="FliD_N"/>
    <property type="match status" value="1"/>
</dbReference>
<keyword evidence="8" id="KW-0282">Flagellum</keyword>
<keyword evidence="9" id="KW-1185">Reference proteome</keyword>
<protein>
    <recommendedName>
        <fullName evidence="5">Flagellar hook-associated protein 2</fullName>
        <shortName evidence="5">HAP2</shortName>
    </recommendedName>
    <alternativeName>
        <fullName evidence="5">Flagellar cap protein</fullName>
    </alternativeName>
</protein>
<dbReference type="EMBL" id="JAATHJ010000006">
    <property type="protein sequence ID" value="NJP37078.1"/>
    <property type="molecule type" value="Genomic_DNA"/>
</dbReference>
<dbReference type="GO" id="GO:0009421">
    <property type="term" value="C:bacterial-type flagellum filament cap"/>
    <property type="evidence" value="ECO:0007669"/>
    <property type="project" value="InterPro"/>
</dbReference>
<dbReference type="AlphaFoldDB" id="A0A969PPK4"/>
<keyword evidence="5" id="KW-0964">Secreted</keyword>
<comment type="function">
    <text evidence="5">Required for morphogenesis and for the elongation of the flagellar filament by facilitating polymerization of the flagellin monomers at the tip of growing filament. Forms a capping structure, which prevents flagellin subunits (transported through the central channel of the flagellum) from leaking out without polymerization at the distal end.</text>
</comment>
<comment type="subunit">
    <text evidence="2 5">Homopentamer.</text>
</comment>
<keyword evidence="8" id="KW-0966">Cell projection</keyword>
<dbReference type="NCBIfam" id="NF005833">
    <property type="entry name" value="PRK07737.1"/>
    <property type="match status" value="1"/>
</dbReference>
<keyword evidence="8" id="KW-0969">Cilium</keyword>
<dbReference type="InterPro" id="IPR003481">
    <property type="entry name" value="FliD_N"/>
</dbReference>
<name>A0A969PPK4_9BACI</name>
<comment type="subcellular location">
    <subcellularLocation>
        <location evidence="5">Secreted</location>
    </subcellularLocation>
    <subcellularLocation>
        <location evidence="5">Bacterial flagellum</location>
    </subcellularLocation>
</comment>
<dbReference type="PANTHER" id="PTHR30288">
    <property type="entry name" value="FLAGELLAR CAP/ASSEMBLY PROTEIN FLID"/>
    <property type="match status" value="1"/>
</dbReference>
<proteinExistence type="inferred from homology"/>
<dbReference type="GO" id="GO:0005576">
    <property type="term" value="C:extracellular region"/>
    <property type="evidence" value="ECO:0007669"/>
    <property type="project" value="UniProtKB-SubCell"/>
</dbReference>
<comment type="caution">
    <text evidence="8">The sequence shown here is derived from an EMBL/GenBank/DDBJ whole genome shotgun (WGS) entry which is preliminary data.</text>
</comment>
<evidence type="ECO:0000313" key="8">
    <source>
        <dbReference type="EMBL" id="NJP37078.1"/>
    </source>
</evidence>
<dbReference type="GO" id="GO:0007155">
    <property type="term" value="P:cell adhesion"/>
    <property type="evidence" value="ECO:0007669"/>
    <property type="project" value="InterPro"/>
</dbReference>
<evidence type="ECO:0000256" key="5">
    <source>
        <dbReference type="RuleBase" id="RU362066"/>
    </source>
</evidence>
<dbReference type="RefSeq" id="WP_168005382.1">
    <property type="nucleotide sequence ID" value="NZ_JAATHJ010000006.1"/>
</dbReference>
<dbReference type="InterPro" id="IPR040026">
    <property type="entry name" value="FliD"/>
</dbReference>
<comment type="similarity">
    <text evidence="1 5">Belongs to the FliD family.</text>
</comment>
<evidence type="ECO:0000313" key="9">
    <source>
        <dbReference type="Proteomes" id="UP000752012"/>
    </source>
</evidence>
<dbReference type="InterPro" id="IPR010809">
    <property type="entry name" value="FliD_C"/>
</dbReference>
<feature type="domain" description="Flagellar hook-associated protein 2 N-terminal" evidence="6">
    <location>
        <begin position="9"/>
        <end position="105"/>
    </location>
</feature>
<gene>
    <name evidence="8" type="ORF">HCN83_05690</name>
</gene>
<dbReference type="Proteomes" id="UP000752012">
    <property type="component" value="Unassembled WGS sequence"/>
</dbReference>
<evidence type="ECO:0000259" key="6">
    <source>
        <dbReference type="Pfam" id="PF02465"/>
    </source>
</evidence>
<accession>A0A969PPK4</accession>
<dbReference type="GO" id="GO:0071973">
    <property type="term" value="P:bacterial-type flagellum-dependent cell motility"/>
    <property type="evidence" value="ECO:0007669"/>
    <property type="project" value="TreeGrafter"/>
</dbReference>
<evidence type="ECO:0000259" key="7">
    <source>
        <dbReference type="Pfam" id="PF07195"/>
    </source>
</evidence>
<evidence type="ECO:0000256" key="2">
    <source>
        <dbReference type="ARBA" id="ARBA00011255"/>
    </source>
</evidence>
<evidence type="ECO:0000256" key="1">
    <source>
        <dbReference type="ARBA" id="ARBA00009764"/>
    </source>
</evidence>
<dbReference type="GO" id="GO:0009424">
    <property type="term" value="C:bacterial-type flagellum hook"/>
    <property type="evidence" value="ECO:0007669"/>
    <property type="project" value="UniProtKB-UniRule"/>
</dbReference>